<dbReference type="InterPro" id="IPR027417">
    <property type="entry name" value="P-loop_NTPase"/>
</dbReference>
<comment type="caution">
    <text evidence="7">The sequence shown here is derived from an EMBL/GenBank/DDBJ whole genome shotgun (WGS) entry which is preliminary data.</text>
</comment>
<evidence type="ECO:0000256" key="3">
    <source>
        <dbReference type="ARBA" id="ARBA00022821"/>
    </source>
</evidence>
<evidence type="ECO:0000313" key="8">
    <source>
        <dbReference type="Proteomes" id="UP001634007"/>
    </source>
</evidence>
<dbReference type="AlphaFoldDB" id="A0ABD3LHU4"/>
<dbReference type="SUPFAM" id="SSF52540">
    <property type="entry name" value="P-loop containing nucleoside triphosphate hydrolases"/>
    <property type="match status" value="1"/>
</dbReference>
<evidence type="ECO:0008006" key="9">
    <source>
        <dbReference type="Google" id="ProtNLM"/>
    </source>
</evidence>
<keyword evidence="4" id="KW-0067">ATP-binding</keyword>
<dbReference type="Pfam" id="PF23247">
    <property type="entry name" value="LRR_RPS2"/>
    <property type="match status" value="1"/>
</dbReference>
<dbReference type="EMBL" id="JBJKBG010000002">
    <property type="protein sequence ID" value="KAL3750119.1"/>
    <property type="molecule type" value="Genomic_DNA"/>
</dbReference>
<dbReference type="Gene3D" id="3.80.10.10">
    <property type="entry name" value="Ribonuclease Inhibitor"/>
    <property type="match status" value="1"/>
</dbReference>
<dbReference type="InterPro" id="IPR001611">
    <property type="entry name" value="Leu-rich_rpt"/>
</dbReference>
<evidence type="ECO:0000259" key="6">
    <source>
        <dbReference type="Pfam" id="PF23247"/>
    </source>
</evidence>
<dbReference type="InterPro" id="IPR032675">
    <property type="entry name" value="LRR_dom_sf"/>
</dbReference>
<dbReference type="InterPro" id="IPR050905">
    <property type="entry name" value="Plant_NBS-LRR"/>
</dbReference>
<organism evidence="7 8">
    <name type="scientific">Eucalyptus globulus</name>
    <name type="common">Tasmanian blue gum</name>
    <dbReference type="NCBI Taxonomy" id="34317"/>
    <lineage>
        <taxon>Eukaryota</taxon>
        <taxon>Viridiplantae</taxon>
        <taxon>Streptophyta</taxon>
        <taxon>Embryophyta</taxon>
        <taxon>Tracheophyta</taxon>
        <taxon>Spermatophyta</taxon>
        <taxon>Magnoliopsida</taxon>
        <taxon>eudicotyledons</taxon>
        <taxon>Gunneridae</taxon>
        <taxon>Pentapetalae</taxon>
        <taxon>rosids</taxon>
        <taxon>malvids</taxon>
        <taxon>Myrtales</taxon>
        <taxon>Myrtaceae</taxon>
        <taxon>Myrtoideae</taxon>
        <taxon>Eucalypteae</taxon>
        <taxon>Eucalyptus</taxon>
    </lineage>
</organism>
<comment type="similarity">
    <text evidence="1">Belongs to the disease resistance NB-LRR family.</text>
</comment>
<sequence length="957" mass="109228">MAGAFATSVAANLVSKFCEYLIAPIGRQFGYVLCYKSYAEDLKNGVLELGTAQERVQHSIDEAMYDGKPIHIDVKNWLESVDNMAKEAKSLLEHGESAKNACFRGWIPNPLVRHPIGRKVKKMSQVIQGLHEKSPNSNFQKVYYENTPIGIITATTSAARSIIKKEDVVESRKKEDVMESRTSIIEDVMKAMVDDKVGVIGVYGLGGVGKSKLLEDIERHVKEEKRFDVVAAANVSRNVDLKRIQGEIAYALGLKIMNEETARGRADLLRKRLEGNHKKNILIILDNLWKKLELKEVGIPCGDDNKVTSCKLLLTSRYRDVLRNDMGSDQEFQVNELKHGEARRLFERTVGDRVNDPELKSLVDKVVKNCGGLPLLILSVAKRLKHGHLAEWRNALTNIEGSGVKSIVELNYSDLKDERIKSLFLICALDSGRISMRYSLIYCLGLGLFKNFSKTIENARDRLIIDLHNLQDSSLLLDSDDMEQFRMHHILVDVAISIASMEWNALFGRKDYGFKEWSKDELQRCTAMSFLYVGIDELPQNLECPNLRMLLLFENNPSFKIPESFFESMEKLQVLDFTCLSFISLPLSIESLENLKSLCLDHCHLEDVTVLGKLKGLHFLSFFKSTIARLPKEIGELTELRFLDLRGCVRLKLIEPGVLGRLLNLEELYMEDSFDQWEAEDEAPRSNASLVELKNMKKLSTLYIAIPHSANLSRDLPFGKLNKHRIQIGDIWDWSGEYKESRTLKLKLDSGNVLLEEWVQRCLRMTQDFHLVGLQDGNDSIHDLCIEGFQELKHLHVQNSPSLNYVVHSTESVQCTTFTRLQLLFLENLNTLKKICRGYLAPESFGKLKIVKLDNCGEIKQLFPLSMMRIFLQLEEIEICRCYLMQQIVSNTKVNEDEDEIDDDPKVKSCNLRRLTLQNLPKMRSFCKIVDYSIVFFDEQQVNGPLWKCGSTQNSIK</sequence>
<dbReference type="PRINTS" id="PR00364">
    <property type="entry name" value="DISEASERSIST"/>
</dbReference>
<dbReference type="InterPro" id="IPR057135">
    <property type="entry name" value="At4g27190-like_LRR"/>
</dbReference>
<keyword evidence="8" id="KW-1185">Reference proteome</keyword>
<dbReference type="Gene3D" id="1.10.8.430">
    <property type="entry name" value="Helical domain of apoptotic protease-activating factors"/>
    <property type="match status" value="1"/>
</dbReference>
<name>A0ABD3LHU4_EUCGL</name>
<dbReference type="Proteomes" id="UP001634007">
    <property type="component" value="Unassembled WGS sequence"/>
</dbReference>
<feature type="domain" description="NB-ARC" evidence="5">
    <location>
        <begin position="184"/>
        <end position="353"/>
    </location>
</feature>
<accession>A0ABD3LHU4</accession>
<dbReference type="PANTHER" id="PTHR33463">
    <property type="entry name" value="NB-ARC DOMAIN-CONTAINING PROTEIN-RELATED"/>
    <property type="match status" value="1"/>
</dbReference>
<dbReference type="Pfam" id="PF00931">
    <property type="entry name" value="NB-ARC"/>
    <property type="match status" value="1"/>
</dbReference>
<protein>
    <recommendedName>
        <fullName evidence="9">NB-ARC domain-containing protein</fullName>
    </recommendedName>
</protein>
<dbReference type="InterPro" id="IPR042197">
    <property type="entry name" value="Apaf_helical"/>
</dbReference>
<evidence type="ECO:0000259" key="5">
    <source>
        <dbReference type="Pfam" id="PF00931"/>
    </source>
</evidence>
<dbReference type="SUPFAM" id="SSF52058">
    <property type="entry name" value="L domain-like"/>
    <property type="match status" value="1"/>
</dbReference>
<dbReference type="GO" id="GO:0006952">
    <property type="term" value="P:defense response"/>
    <property type="evidence" value="ECO:0007669"/>
    <property type="project" value="UniProtKB-KW"/>
</dbReference>
<evidence type="ECO:0000256" key="4">
    <source>
        <dbReference type="ARBA" id="ARBA00022840"/>
    </source>
</evidence>
<dbReference type="PANTHER" id="PTHR33463:SF215">
    <property type="entry name" value="NB-ARC DOMAIN DISEASE RESISTANCE PROTEIN"/>
    <property type="match status" value="1"/>
</dbReference>
<dbReference type="InterPro" id="IPR002182">
    <property type="entry name" value="NB-ARC"/>
</dbReference>
<feature type="domain" description="Disease resistance protein At4g27190-like leucine-rich repeats" evidence="6">
    <location>
        <begin position="826"/>
        <end position="937"/>
    </location>
</feature>
<keyword evidence="2" id="KW-0547">Nucleotide-binding</keyword>
<dbReference type="GO" id="GO:0005524">
    <property type="term" value="F:ATP binding"/>
    <property type="evidence" value="ECO:0007669"/>
    <property type="project" value="UniProtKB-KW"/>
</dbReference>
<reference evidence="7 8" key="1">
    <citation type="submission" date="2024-11" db="EMBL/GenBank/DDBJ databases">
        <title>Chromosome-level genome assembly of Eucalyptus globulus Labill. provides insights into its genome evolution.</title>
        <authorList>
            <person name="Li X."/>
        </authorList>
    </citation>
    <scope>NUCLEOTIDE SEQUENCE [LARGE SCALE GENOMIC DNA]</scope>
    <source>
        <strain evidence="7">CL2024</strain>
        <tissue evidence="7">Fresh tender leaves</tissue>
    </source>
</reference>
<evidence type="ECO:0000313" key="7">
    <source>
        <dbReference type="EMBL" id="KAL3750119.1"/>
    </source>
</evidence>
<gene>
    <name evidence="7" type="ORF">ACJRO7_011147</name>
</gene>
<dbReference type="Gene3D" id="3.40.50.300">
    <property type="entry name" value="P-loop containing nucleotide triphosphate hydrolases"/>
    <property type="match status" value="1"/>
</dbReference>
<keyword evidence="3" id="KW-0611">Plant defense</keyword>
<evidence type="ECO:0000256" key="2">
    <source>
        <dbReference type="ARBA" id="ARBA00022741"/>
    </source>
</evidence>
<evidence type="ECO:0000256" key="1">
    <source>
        <dbReference type="ARBA" id="ARBA00008894"/>
    </source>
</evidence>
<dbReference type="PROSITE" id="PS51450">
    <property type="entry name" value="LRR"/>
    <property type="match status" value="1"/>
</dbReference>
<proteinExistence type="inferred from homology"/>